<feature type="domain" description="Glycosyltransferase subfamily 4-like N-terminal" evidence="1">
    <location>
        <begin position="22"/>
        <end position="208"/>
    </location>
</feature>
<dbReference type="EMBL" id="JBHLVO010000009">
    <property type="protein sequence ID" value="MFC0272242.1"/>
    <property type="molecule type" value="Genomic_DNA"/>
</dbReference>
<evidence type="ECO:0000313" key="3">
    <source>
        <dbReference type="Proteomes" id="UP001589854"/>
    </source>
</evidence>
<reference evidence="2 3" key="1">
    <citation type="submission" date="2024-09" db="EMBL/GenBank/DDBJ databases">
        <authorList>
            <person name="Sun Q."/>
            <person name="Mori K."/>
        </authorList>
    </citation>
    <scope>NUCLEOTIDE SEQUENCE [LARGE SCALE GENOMIC DNA]</scope>
    <source>
        <strain evidence="2 3">CCM 7228</strain>
    </source>
</reference>
<dbReference type="Gene3D" id="3.40.50.2000">
    <property type="entry name" value="Glycogen Phosphorylase B"/>
    <property type="match status" value="2"/>
</dbReference>
<gene>
    <name evidence="2" type="ORF">ACFFIX_12430</name>
</gene>
<dbReference type="PANTHER" id="PTHR12526:SF622">
    <property type="entry name" value="GLYCOSYLTRANSFERASE (GROUP I)"/>
    <property type="match status" value="1"/>
</dbReference>
<protein>
    <submittedName>
        <fullName evidence="2">Glycosyltransferase family 4 protein</fullName>
    </submittedName>
</protein>
<keyword evidence="3" id="KW-1185">Reference proteome</keyword>
<dbReference type="CDD" id="cd03794">
    <property type="entry name" value="GT4_WbuB-like"/>
    <property type="match status" value="1"/>
</dbReference>
<dbReference type="PANTHER" id="PTHR12526">
    <property type="entry name" value="GLYCOSYLTRANSFERASE"/>
    <property type="match status" value="1"/>
</dbReference>
<comment type="caution">
    <text evidence="2">The sequence shown here is derived from an EMBL/GenBank/DDBJ whole genome shotgun (WGS) entry which is preliminary data.</text>
</comment>
<dbReference type="SUPFAM" id="SSF53756">
    <property type="entry name" value="UDP-Glycosyltransferase/glycogen phosphorylase"/>
    <property type="match status" value="1"/>
</dbReference>
<dbReference type="RefSeq" id="WP_378934360.1">
    <property type="nucleotide sequence ID" value="NZ_JBHLVO010000009.1"/>
</dbReference>
<evidence type="ECO:0000313" key="2">
    <source>
        <dbReference type="EMBL" id="MFC0272242.1"/>
    </source>
</evidence>
<dbReference type="Pfam" id="PF13692">
    <property type="entry name" value="Glyco_trans_1_4"/>
    <property type="match status" value="1"/>
</dbReference>
<sequence>MKFWIFNHYAIPPGSSGITRDYDLAKRLVRHGHQVTIFASSYDHRSRKERHFKQDEKGFYKIEEYDGIRYVWVRTTPYEGNNINRVLNILSYTVRGFFASRKVTDNPDIVMGTIVHPFAAFLGYAVSKMRKSLFYFEERDLWPETLVHLGKFKPGSFIVKILYQLELFLYKKAKRIIVLFDRAHLYVKSRGISTDKVLYVPNGADLERYDERIPLTNDISEALQILKGKFIGVYTGAHGLANNLDVLLDAAKLTKEKNKDIHFLFVGAGVEKERLHKRALDELLTNVTFIDPIPKEMIPSLLKEADVGLISMWDADLYKWGMSLNKVYDYMAAELPTIIKCNIPDTIVEKANAGYKVLDAVELSEKLLLSFNSRDEIKQKGKNGRKYVEQYHSWDQLANVLLQAMNEDVKQYSNERE</sequence>
<organism evidence="2 3">
    <name type="scientific">Metabacillus herbersteinensis</name>
    <dbReference type="NCBI Taxonomy" id="283816"/>
    <lineage>
        <taxon>Bacteria</taxon>
        <taxon>Bacillati</taxon>
        <taxon>Bacillota</taxon>
        <taxon>Bacilli</taxon>
        <taxon>Bacillales</taxon>
        <taxon>Bacillaceae</taxon>
        <taxon>Metabacillus</taxon>
    </lineage>
</organism>
<dbReference type="Pfam" id="PF13439">
    <property type="entry name" value="Glyco_transf_4"/>
    <property type="match status" value="1"/>
</dbReference>
<dbReference type="Proteomes" id="UP001589854">
    <property type="component" value="Unassembled WGS sequence"/>
</dbReference>
<dbReference type="InterPro" id="IPR028098">
    <property type="entry name" value="Glyco_trans_4-like_N"/>
</dbReference>
<proteinExistence type="predicted"/>
<evidence type="ECO:0000259" key="1">
    <source>
        <dbReference type="Pfam" id="PF13439"/>
    </source>
</evidence>
<accession>A0ABV6GEY4</accession>
<name>A0ABV6GEY4_9BACI</name>